<protein>
    <submittedName>
        <fullName evidence="2">Putative secreted protein</fullName>
    </submittedName>
</protein>
<feature type="signal peptide" evidence="1">
    <location>
        <begin position="1"/>
        <end position="23"/>
    </location>
</feature>
<evidence type="ECO:0000313" key="2">
    <source>
        <dbReference type="EMBL" id="JAB69618.1"/>
    </source>
</evidence>
<feature type="chain" id="PRO_5004735410" evidence="1">
    <location>
        <begin position="24"/>
        <end position="122"/>
    </location>
</feature>
<name>V5H9H3_IXORI</name>
<keyword evidence="1" id="KW-0732">Signal</keyword>
<sequence>MLPFSKMLLVVFAVVLILPVLKSGGLLSGEVLYGDCMDLLGDAGDLRCGLDGVGTFSDYDPSFCTLKCQGPGRPKLPGGVCNPGVGVQCTLGAREGLRNWIDELRKQLNQVLKEWCPCFPEK</sequence>
<accession>V5H9H3</accession>
<proteinExistence type="evidence at transcript level"/>
<evidence type="ECO:0000256" key="1">
    <source>
        <dbReference type="SAM" id="SignalP"/>
    </source>
</evidence>
<dbReference type="AlphaFoldDB" id="V5H9H3"/>
<organism evidence="2">
    <name type="scientific">Ixodes ricinus</name>
    <name type="common">Common tick</name>
    <name type="synonym">Acarus ricinus</name>
    <dbReference type="NCBI Taxonomy" id="34613"/>
    <lineage>
        <taxon>Eukaryota</taxon>
        <taxon>Metazoa</taxon>
        <taxon>Ecdysozoa</taxon>
        <taxon>Arthropoda</taxon>
        <taxon>Chelicerata</taxon>
        <taxon>Arachnida</taxon>
        <taxon>Acari</taxon>
        <taxon>Parasitiformes</taxon>
        <taxon>Ixodida</taxon>
        <taxon>Ixodoidea</taxon>
        <taxon>Ixodidae</taxon>
        <taxon>Ixodinae</taxon>
        <taxon>Ixodes</taxon>
    </lineage>
</organism>
<dbReference type="EMBL" id="GANP01014850">
    <property type="protein sequence ID" value="JAB69618.1"/>
    <property type="molecule type" value="mRNA"/>
</dbReference>
<reference evidence="2" key="1">
    <citation type="journal article" date="2015" name="Sci. Rep.">
        <title>Tissue- and time-dependent transcription in Ixodes ricinus salivary glands and midguts when blood feeding on the vertebrate host.</title>
        <authorList>
            <person name="Kotsyfakis M."/>
            <person name="Schwarz A."/>
            <person name="Erhart J."/>
            <person name="Ribeiro J.M."/>
        </authorList>
    </citation>
    <scope>NUCLEOTIDE SEQUENCE</scope>
    <source>
        <tissue evidence="2">Salivary gland and midgut</tissue>
    </source>
</reference>